<gene>
    <name evidence="1" type="ORF">FGF68_03700</name>
</gene>
<protein>
    <submittedName>
        <fullName evidence="1">Uncharacterized protein</fullName>
    </submittedName>
</protein>
<evidence type="ECO:0000313" key="1">
    <source>
        <dbReference type="EMBL" id="TNJ37335.1"/>
    </source>
</evidence>
<dbReference type="RefSeq" id="WP_068866744.1">
    <property type="nucleotide sequence ID" value="NZ_VDCI01000002.1"/>
</dbReference>
<comment type="caution">
    <text evidence="1">The sequence shown here is derived from an EMBL/GenBank/DDBJ whole genome shotgun (WGS) entry which is preliminary data.</text>
</comment>
<proteinExistence type="predicted"/>
<accession>A0A5C4S214</accession>
<evidence type="ECO:0000313" key="2">
    <source>
        <dbReference type="Proteomes" id="UP000309544"/>
    </source>
</evidence>
<dbReference type="AlphaFoldDB" id="A0A5C4S214"/>
<reference evidence="1 2" key="1">
    <citation type="submission" date="2019-05" db="EMBL/GenBank/DDBJ databases">
        <title>Draft Whole-Genome sequence of the green sulfur bacterium Prosthecochloris vibrioformis DSM 260.</title>
        <authorList>
            <person name="Meyer T.E."/>
            <person name="Kyndt J.A."/>
        </authorList>
    </citation>
    <scope>NUCLEOTIDE SEQUENCE [LARGE SCALE GENOMIC DNA]</scope>
    <source>
        <strain evidence="1 2">DSM 260</strain>
    </source>
</reference>
<name>A0A5C4S214_PROVB</name>
<sequence length="94" mass="10894">MENRKFTGVPEDQTVTVMLEQEMQLDDLYVLYRKWHGEGVTGDDFIFLADDVGEMDTAEIERRVRTSPFAEVTGDILVERGGRFVRARFNIHKV</sequence>
<organism evidence="1 2">
    <name type="scientific">Prosthecochloris vibrioformis</name>
    <name type="common">Chlorobium vibrioforme</name>
    <dbReference type="NCBI Taxonomy" id="1098"/>
    <lineage>
        <taxon>Bacteria</taxon>
        <taxon>Pseudomonadati</taxon>
        <taxon>Chlorobiota</taxon>
        <taxon>Chlorobiia</taxon>
        <taxon>Chlorobiales</taxon>
        <taxon>Chlorobiaceae</taxon>
        <taxon>Prosthecochloris</taxon>
    </lineage>
</organism>
<dbReference type="EMBL" id="VDCI01000002">
    <property type="protein sequence ID" value="TNJ37335.1"/>
    <property type="molecule type" value="Genomic_DNA"/>
</dbReference>
<dbReference type="Proteomes" id="UP000309544">
    <property type="component" value="Unassembled WGS sequence"/>
</dbReference>
<keyword evidence="2" id="KW-1185">Reference proteome</keyword>